<keyword evidence="12" id="KW-0067">ATP-binding</keyword>
<dbReference type="OrthoDB" id="9812433at2"/>
<dbReference type="Pfam" id="PF13614">
    <property type="entry name" value="AAA_31"/>
    <property type="match status" value="1"/>
</dbReference>
<evidence type="ECO:0000256" key="10">
    <source>
        <dbReference type="ARBA" id="ARBA00022741"/>
    </source>
</evidence>
<keyword evidence="21" id="KW-1185">Reference proteome</keyword>
<dbReference type="InterPro" id="IPR025669">
    <property type="entry name" value="AAA_dom"/>
</dbReference>
<name>A0A3A5H3U9_9ACTN</name>
<evidence type="ECO:0000313" key="21">
    <source>
        <dbReference type="Proteomes" id="UP000276542"/>
    </source>
</evidence>
<evidence type="ECO:0000256" key="6">
    <source>
        <dbReference type="ARBA" id="ARBA00022475"/>
    </source>
</evidence>
<keyword evidence="10" id="KW-0547">Nucleotide-binding</keyword>
<comment type="similarity">
    <text evidence="4">Belongs to the etk/wzc family.</text>
</comment>
<keyword evidence="7" id="KW-0997">Cell inner membrane</keyword>
<keyword evidence="14" id="KW-0472">Membrane</keyword>
<dbReference type="Proteomes" id="UP000276542">
    <property type="component" value="Unassembled WGS sequence"/>
</dbReference>
<evidence type="ECO:0000259" key="18">
    <source>
        <dbReference type="Pfam" id="PF02706"/>
    </source>
</evidence>
<evidence type="ECO:0000256" key="15">
    <source>
        <dbReference type="ARBA" id="ARBA00023137"/>
    </source>
</evidence>
<accession>A0A3A5H3U9</accession>
<evidence type="ECO:0000256" key="4">
    <source>
        <dbReference type="ARBA" id="ARBA00008883"/>
    </source>
</evidence>
<evidence type="ECO:0000256" key="14">
    <source>
        <dbReference type="ARBA" id="ARBA00023136"/>
    </source>
</evidence>
<comment type="subcellular location">
    <subcellularLocation>
        <location evidence="1">Cell inner membrane</location>
        <topology evidence="1">Multi-pass membrane protein</topology>
    </subcellularLocation>
</comment>
<comment type="similarity">
    <text evidence="3">Belongs to the CpsD/CapB family.</text>
</comment>
<keyword evidence="6" id="KW-1003">Cell membrane</keyword>
<evidence type="ECO:0000256" key="1">
    <source>
        <dbReference type="ARBA" id="ARBA00004429"/>
    </source>
</evidence>
<evidence type="ECO:0000256" key="12">
    <source>
        <dbReference type="ARBA" id="ARBA00022840"/>
    </source>
</evidence>
<dbReference type="InterPro" id="IPR027417">
    <property type="entry name" value="P-loop_NTPase"/>
</dbReference>
<comment type="similarity">
    <text evidence="2">Belongs to the CpsC/CapA family.</text>
</comment>
<evidence type="ECO:0000256" key="7">
    <source>
        <dbReference type="ARBA" id="ARBA00022519"/>
    </source>
</evidence>
<keyword evidence="8 20" id="KW-0808">Transferase</keyword>
<dbReference type="SUPFAM" id="SSF52540">
    <property type="entry name" value="P-loop containing nucleoside triphosphate hydrolases"/>
    <property type="match status" value="1"/>
</dbReference>
<keyword evidence="13" id="KW-1133">Transmembrane helix</keyword>
<keyword evidence="11 20" id="KW-0418">Kinase</keyword>
<evidence type="ECO:0000256" key="8">
    <source>
        <dbReference type="ARBA" id="ARBA00022679"/>
    </source>
</evidence>
<dbReference type="GO" id="GO:0005524">
    <property type="term" value="F:ATP binding"/>
    <property type="evidence" value="ECO:0007669"/>
    <property type="project" value="UniProtKB-KW"/>
</dbReference>
<keyword evidence="15" id="KW-0829">Tyrosine-protein kinase</keyword>
<evidence type="ECO:0000259" key="19">
    <source>
        <dbReference type="Pfam" id="PF13614"/>
    </source>
</evidence>
<dbReference type="Pfam" id="PF02706">
    <property type="entry name" value="Wzz"/>
    <property type="match status" value="1"/>
</dbReference>
<dbReference type="NCBIfam" id="TIGR01007">
    <property type="entry name" value="eps_fam"/>
    <property type="match status" value="1"/>
</dbReference>
<keyword evidence="9" id="KW-0812">Transmembrane</keyword>
<dbReference type="FunFam" id="3.40.50.300:FF:000527">
    <property type="entry name" value="Tyrosine-protein kinase etk"/>
    <property type="match status" value="1"/>
</dbReference>
<organism evidence="20 21">
    <name type="scientific">Nocardioides cavernaquae</name>
    <dbReference type="NCBI Taxonomy" id="2321396"/>
    <lineage>
        <taxon>Bacteria</taxon>
        <taxon>Bacillati</taxon>
        <taxon>Actinomycetota</taxon>
        <taxon>Actinomycetes</taxon>
        <taxon>Propionibacteriales</taxon>
        <taxon>Nocardioidaceae</taxon>
        <taxon>Nocardioides</taxon>
    </lineage>
</organism>
<dbReference type="RefSeq" id="WP_120059316.1">
    <property type="nucleotide sequence ID" value="NZ_QYRP01000002.1"/>
</dbReference>
<dbReference type="Gene3D" id="3.40.50.300">
    <property type="entry name" value="P-loop containing nucleotide triphosphate hydrolases"/>
    <property type="match status" value="1"/>
</dbReference>
<dbReference type="PANTHER" id="PTHR32309:SF31">
    <property type="entry name" value="CAPSULAR EXOPOLYSACCHARIDE FAMILY"/>
    <property type="match status" value="1"/>
</dbReference>
<protein>
    <recommendedName>
        <fullName evidence="5">non-specific protein-tyrosine kinase</fullName>
        <ecNumber evidence="5">2.7.10.2</ecNumber>
    </recommendedName>
</protein>
<dbReference type="GO" id="GO:0042802">
    <property type="term" value="F:identical protein binding"/>
    <property type="evidence" value="ECO:0007669"/>
    <property type="project" value="UniProtKB-ARBA"/>
</dbReference>
<evidence type="ECO:0000256" key="9">
    <source>
        <dbReference type="ARBA" id="ARBA00022692"/>
    </source>
</evidence>
<feature type="region of interest" description="Disordered" evidence="17">
    <location>
        <begin position="455"/>
        <end position="476"/>
    </location>
</feature>
<sequence length="476" mass="50100">MDLRDYLRILRRHWLLIALCFAAALVVSGLVTSRMIPQYSSSSRIFISTNNSSSDQAYQDGLFSTQRVASYADLVTGKDMAADVIEDLGLDMNPTELAANVTAQAVPETVLLTISVTDPDPDLAQLLTRTYGEQLALLVADLETPPGGDGPVLKATTVDSAGLPTAAVSPNWTRNLGLAGVLGLLLGFGLAVLRELLDTSVKSAEDITELAESSVMASIAYDPATVKRPLVSDLGSHEPRAEAFRVLRTNLQFVDVDASSKAYVVTSSVPGEGKSTTALNTAITLAQTGQNILLIDGDLRRPQVANVLGLEPAVGLTTVLVGKIDLAAAVQKHETGLHVLTSGTVPPNPAELLQSQAMASLLTAARSTYDVIVIDAPPLLPVTDAALLASMTDGALLVVRHSRTTRDQLRGAHDRLESVGADTLGVVFNMVPKKGGGAYGYGYGYGYGYAPEPEPAGKRRGAKAVKPPKPEKPAKA</sequence>
<evidence type="ECO:0000256" key="16">
    <source>
        <dbReference type="ARBA" id="ARBA00051245"/>
    </source>
</evidence>
<evidence type="ECO:0000256" key="13">
    <source>
        <dbReference type="ARBA" id="ARBA00022989"/>
    </source>
</evidence>
<dbReference type="AlphaFoldDB" id="A0A3A5H3U9"/>
<dbReference type="CDD" id="cd05387">
    <property type="entry name" value="BY-kinase"/>
    <property type="match status" value="1"/>
</dbReference>
<evidence type="ECO:0000256" key="5">
    <source>
        <dbReference type="ARBA" id="ARBA00011903"/>
    </source>
</evidence>
<dbReference type="InterPro" id="IPR050445">
    <property type="entry name" value="Bact_polysacc_biosynth/exp"/>
</dbReference>
<reference evidence="21" key="1">
    <citation type="submission" date="2018-09" db="EMBL/GenBank/DDBJ databases">
        <authorList>
            <person name="Zhu H."/>
        </authorList>
    </citation>
    <scope>NUCLEOTIDE SEQUENCE [LARGE SCALE GENOMIC DNA]</scope>
    <source>
        <strain evidence="21">K1W22B-1</strain>
    </source>
</reference>
<dbReference type="GO" id="GO:0005886">
    <property type="term" value="C:plasma membrane"/>
    <property type="evidence" value="ECO:0007669"/>
    <property type="project" value="UniProtKB-SubCell"/>
</dbReference>
<dbReference type="EMBL" id="QYRP01000002">
    <property type="protein sequence ID" value="RJS45416.1"/>
    <property type="molecule type" value="Genomic_DNA"/>
</dbReference>
<dbReference type="InterPro" id="IPR003856">
    <property type="entry name" value="LPS_length_determ_N"/>
</dbReference>
<dbReference type="InterPro" id="IPR005702">
    <property type="entry name" value="Wzc-like_C"/>
</dbReference>
<feature type="domain" description="AAA" evidence="19">
    <location>
        <begin position="271"/>
        <end position="390"/>
    </location>
</feature>
<evidence type="ECO:0000256" key="17">
    <source>
        <dbReference type="SAM" id="MobiDB-lite"/>
    </source>
</evidence>
<evidence type="ECO:0000256" key="11">
    <source>
        <dbReference type="ARBA" id="ARBA00022777"/>
    </source>
</evidence>
<evidence type="ECO:0000256" key="3">
    <source>
        <dbReference type="ARBA" id="ARBA00007316"/>
    </source>
</evidence>
<comment type="caution">
    <text evidence="20">The sequence shown here is derived from an EMBL/GenBank/DDBJ whole genome shotgun (WGS) entry which is preliminary data.</text>
</comment>
<dbReference type="PANTHER" id="PTHR32309">
    <property type="entry name" value="TYROSINE-PROTEIN KINASE"/>
    <property type="match status" value="1"/>
</dbReference>
<feature type="domain" description="Polysaccharide chain length determinant N-terminal" evidence="18">
    <location>
        <begin position="1"/>
        <end position="88"/>
    </location>
</feature>
<dbReference type="EC" id="2.7.10.2" evidence="5"/>
<evidence type="ECO:0000256" key="2">
    <source>
        <dbReference type="ARBA" id="ARBA00006683"/>
    </source>
</evidence>
<comment type="catalytic activity">
    <reaction evidence="16">
        <text>L-tyrosyl-[protein] + ATP = O-phospho-L-tyrosyl-[protein] + ADP + H(+)</text>
        <dbReference type="Rhea" id="RHEA:10596"/>
        <dbReference type="Rhea" id="RHEA-COMP:10136"/>
        <dbReference type="Rhea" id="RHEA-COMP:20101"/>
        <dbReference type="ChEBI" id="CHEBI:15378"/>
        <dbReference type="ChEBI" id="CHEBI:30616"/>
        <dbReference type="ChEBI" id="CHEBI:46858"/>
        <dbReference type="ChEBI" id="CHEBI:61978"/>
        <dbReference type="ChEBI" id="CHEBI:456216"/>
        <dbReference type="EC" id="2.7.10.2"/>
    </reaction>
</comment>
<proteinExistence type="inferred from homology"/>
<dbReference type="GO" id="GO:0004715">
    <property type="term" value="F:non-membrane spanning protein tyrosine kinase activity"/>
    <property type="evidence" value="ECO:0007669"/>
    <property type="project" value="UniProtKB-EC"/>
</dbReference>
<gene>
    <name evidence="20" type="ORF">D4739_03730</name>
</gene>
<evidence type="ECO:0000313" key="20">
    <source>
        <dbReference type="EMBL" id="RJS45416.1"/>
    </source>
</evidence>